<accession>T1HWC5</accession>
<reference evidence="3" key="1">
    <citation type="submission" date="2015-05" db="UniProtKB">
        <authorList>
            <consortium name="EnsemblMetazoa"/>
        </authorList>
    </citation>
    <scope>IDENTIFICATION</scope>
</reference>
<proteinExistence type="predicted"/>
<name>T1HWC5_RHOPR</name>
<dbReference type="PANTHER" id="PTHR21261">
    <property type="entry name" value="BEAT PROTEIN"/>
    <property type="match status" value="1"/>
</dbReference>
<feature type="domain" description="CD80-like immunoglobulin C2-set" evidence="2">
    <location>
        <begin position="65"/>
        <end position="103"/>
    </location>
</feature>
<dbReference type="PANTHER" id="PTHR21261:SF17">
    <property type="entry name" value="BEAT VI"/>
    <property type="match status" value="1"/>
</dbReference>
<organism evidence="3 4">
    <name type="scientific">Rhodnius prolixus</name>
    <name type="common">Triatomid bug</name>
    <dbReference type="NCBI Taxonomy" id="13249"/>
    <lineage>
        <taxon>Eukaryota</taxon>
        <taxon>Metazoa</taxon>
        <taxon>Ecdysozoa</taxon>
        <taxon>Arthropoda</taxon>
        <taxon>Hexapoda</taxon>
        <taxon>Insecta</taxon>
        <taxon>Pterygota</taxon>
        <taxon>Neoptera</taxon>
        <taxon>Paraneoptera</taxon>
        <taxon>Hemiptera</taxon>
        <taxon>Heteroptera</taxon>
        <taxon>Panheteroptera</taxon>
        <taxon>Cimicomorpha</taxon>
        <taxon>Reduviidae</taxon>
        <taxon>Triatominae</taxon>
        <taxon>Rhodnius</taxon>
    </lineage>
</organism>
<dbReference type="STRING" id="13249.T1HWC5"/>
<evidence type="ECO:0000313" key="4">
    <source>
        <dbReference type="Proteomes" id="UP000015103"/>
    </source>
</evidence>
<dbReference type="InterPro" id="IPR036179">
    <property type="entry name" value="Ig-like_dom_sf"/>
</dbReference>
<dbReference type="EMBL" id="ACPB03018126">
    <property type="status" value="NOT_ANNOTATED_CDS"/>
    <property type="molecule type" value="Genomic_DNA"/>
</dbReference>
<dbReference type="HOGENOM" id="CLU_175971_0_0_1"/>
<dbReference type="Pfam" id="PF08205">
    <property type="entry name" value="C2-set_2"/>
    <property type="match status" value="1"/>
</dbReference>
<keyword evidence="4" id="KW-1185">Reference proteome</keyword>
<dbReference type="EnsemblMetazoa" id="RPRC008345-RA">
    <property type="protein sequence ID" value="RPRC008345-PA"/>
    <property type="gene ID" value="RPRC008345"/>
</dbReference>
<dbReference type="SUPFAM" id="SSF48726">
    <property type="entry name" value="Immunoglobulin"/>
    <property type="match status" value="1"/>
</dbReference>
<keyword evidence="1" id="KW-1015">Disulfide bond</keyword>
<evidence type="ECO:0000313" key="3">
    <source>
        <dbReference type="EnsemblMetazoa" id="RPRC008345-PA"/>
    </source>
</evidence>
<protein>
    <submittedName>
        <fullName evidence="3">CD80-like immunoglobulin C2-set domain-containing protein</fullName>
    </submittedName>
</protein>
<dbReference type="Proteomes" id="UP000015103">
    <property type="component" value="Unassembled WGS sequence"/>
</dbReference>
<dbReference type="InParanoid" id="T1HWC5"/>
<evidence type="ECO:0000256" key="1">
    <source>
        <dbReference type="ARBA" id="ARBA00023157"/>
    </source>
</evidence>
<dbReference type="InterPro" id="IPR013162">
    <property type="entry name" value="CD80_C2-set"/>
</dbReference>
<evidence type="ECO:0000259" key="2">
    <source>
        <dbReference type="Pfam" id="PF08205"/>
    </source>
</evidence>
<sequence length="114" mass="12842">MDNNSYLKPKFMKVYQSNSTVVTLNNVKKEMTGTYKCEVSADAPLFHTEIKSSHVLVIAKPITLPEIQVEKTKYSVGEKIRANCTSRSSYPAANLTFYANGVPDFNLCFHFLNI</sequence>
<dbReference type="AlphaFoldDB" id="T1HWC5"/>
<dbReference type="InterPro" id="IPR013783">
    <property type="entry name" value="Ig-like_fold"/>
</dbReference>
<dbReference type="OMA" id="ELQWHIN"/>
<dbReference type="VEuPathDB" id="VectorBase:RPRC008345"/>
<dbReference type="Gene3D" id="2.60.40.10">
    <property type="entry name" value="Immunoglobulins"/>
    <property type="match status" value="1"/>
</dbReference>